<comment type="caution">
    <text evidence="2">The sequence shown here is derived from an EMBL/GenBank/DDBJ whole genome shotgun (WGS) entry which is preliminary data.</text>
</comment>
<dbReference type="InterPro" id="IPR002376">
    <property type="entry name" value="Formyl_transf_N"/>
</dbReference>
<dbReference type="CDD" id="cd08369">
    <property type="entry name" value="FMT_core"/>
    <property type="match status" value="1"/>
</dbReference>
<protein>
    <recommendedName>
        <fullName evidence="1">Formyl transferase N-terminal domain-containing protein</fullName>
    </recommendedName>
</protein>
<feature type="domain" description="Formyl transferase N-terminal" evidence="1">
    <location>
        <begin position="90"/>
        <end position="200"/>
    </location>
</feature>
<reference evidence="2 3" key="1">
    <citation type="submission" date="2021-01" db="EMBL/GenBank/DDBJ databases">
        <title>Whole genome shotgun sequence of Microbispora amethystogenes NBRC 101907.</title>
        <authorList>
            <person name="Komaki H."/>
            <person name="Tamura T."/>
        </authorList>
    </citation>
    <scope>NUCLEOTIDE SEQUENCE [LARGE SCALE GENOMIC DNA]</scope>
    <source>
        <strain evidence="2 3">NBRC 101907</strain>
    </source>
</reference>
<organism evidence="2 3">
    <name type="scientific">Microbispora amethystogenes</name>
    <dbReference type="NCBI Taxonomy" id="1427754"/>
    <lineage>
        <taxon>Bacteria</taxon>
        <taxon>Bacillati</taxon>
        <taxon>Actinomycetota</taxon>
        <taxon>Actinomycetes</taxon>
        <taxon>Streptosporangiales</taxon>
        <taxon>Streptosporangiaceae</taxon>
        <taxon>Microbispora</taxon>
    </lineage>
</organism>
<dbReference type="Pfam" id="PF00551">
    <property type="entry name" value="Formyl_trans_N"/>
    <property type="match status" value="1"/>
</dbReference>
<accession>A0ABQ4FEZ3</accession>
<gene>
    <name evidence="2" type="ORF">Mam01_35370</name>
</gene>
<proteinExistence type="predicted"/>
<dbReference type="SUPFAM" id="SSF53328">
    <property type="entry name" value="Formyltransferase"/>
    <property type="match status" value="1"/>
</dbReference>
<dbReference type="SUPFAM" id="SSF50486">
    <property type="entry name" value="FMT C-terminal domain-like"/>
    <property type="match status" value="1"/>
</dbReference>
<evidence type="ECO:0000259" key="1">
    <source>
        <dbReference type="Pfam" id="PF00551"/>
    </source>
</evidence>
<dbReference type="EMBL" id="BOOB01000024">
    <property type="protein sequence ID" value="GIH33373.1"/>
    <property type="molecule type" value="Genomic_DNA"/>
</dbReference>
<evidence type="ECO:0000313" key="2">
    <source>
        <dbReference type="EMBL" id="GIH33373.1"/>
    </source>
</evidence>
<evidence type="ECO:0000313" key="3">
    <source>
        <dbReference type="Proteomes" id="UP000651728"/>
    </source>
</evidence>
<dbReference type="PANTHER" id="PTHR11138:SF5">
    <property type="entry name" value="METHIONYL-TRNA FORMYLTRANSFERASE, MITOCHONDRIAL"/>
    <property type="match status" value="1"/>
</dbReference>
<dbReference type="PANTHER" id="PTHR11138">
    <property type="entry name" value="METHIONYL-TRNA FORMYLTRANSFERASE"/>
    <property type="match status" value="1"/>
</dbReference>
<keyword evidence="3" id="KW-1185">Reference proteome</keyword>
<dbReference type="InterPro" id="IPR011034">
    <property type="entry name" value="Formyl_transferase-like_C_sf"/>
</dbReference>
<dbReference type="Gene3D" id="3.40.50.12230">
    <property type="match status" value="1"/>
</dbReference>
<dbReference type="InterPro" id="IPR036477">
    <property type="entry name" value="Formyl_transf_N_sf"/>
</dbReference>
<dbReference type="Proteomes" id="UP000651728">
    <property type="component" value="Unassembled WGS sequence"/>
</dbReference>
<name>A0ABQ4FEZ3_9ACTN</name>
<sequence length="301" mass="32762">MEGALSGGIEESTSVTNGLRVVLVSFAVSGFRLLYETCVQAGHTPVAFVHARSLRQQRATSRRSAETMADIGLALPPGMDLLLPGTAGGVAKALAGYQADLIVVYGCPWKLTREGLRTARLGAINVHTSLLPRYRGPIPVHWAVRNGDPETGVSIHWMDEEFDSGNILAQKGGIQIQDDLVTERLWREIDEAIAELLPGAIELAAAGAEGEPQDEAGADYGSWMEPDFMFVDWRRGAREIHNQVRVFRFGLFGQRGPFARIDGEWMTLLRTALAPADGVEMTCGDGPIWITEMTPAIPPDR</sequence>